<evidence type="ECO:0000313" key="8">
    <source>
        <dbReference type="EMBL" id="SVC14346.1"/>
    </source>
</evidence>
<feature type="non-terminal residue" evidence="8">
    <location>
        <position position="1"/>
    </location>
</feature>
<dbReference type="CDD" id="cd02440">
    <property type="entry name" value="AdoMet_MTases"/>
    <property type="match status" value="1"/>
</dbReference>
<evidence type="ECO:0000256" key="4">
    <source>
        <dbReference type="ARBA" id="ARBA00022679"/>
    </source>
</evidence>
<keyword evidence="6" id="KW-0012">Acyltransferase</keyword>
<dbReference type="InterPro" id="IPR029058">
    <property type="entry name" value="AB_hydrolase_fold"/>
</dbReference>
<evidence type="ECO:0000259" key="7">
    <source>
        <dbReference type="Pfam" id="PF00561"/>
    </source>
</evidence>
<feature type="domain" description="AB hydrolase-1" evidence="7">
    <location>
        <begin position="19"/>
        <end position="303"/>
    </location>
</feature>
<evidence type="ECO:0000256" key="1">
    <source>
        <dbReference type="ARBA" id="ARBA00011738"/>
    </source>
</evidence>
<evidence type="ECO:0000256" key="3">
    <source>
        <dbReference type="ARBA" id="ARBA00022605"/>
    </source>
</evidence>
<keyword evidence="5" id="KW-0486">Methionine biosynthesis</keyword>
<dbReference type="GO" id="GO:0009086">
    <property type="term" value="P:methionine biosynthetic process"/>
    <property type="evidence" value="ECO:0007669"/>
    <property type="project" value="UniProtKB-KW"/>
</dbReference>
<dbReference type="Pfam" id="PF07021">
    <property type="entry name" value="MetW"/>
    <property type="match status" value="1"/>
</dbReference>
<dbReference type="InterPro" id="IPR010743">
    <property type="entry name" value="Methionine_synth_MetW"/>
</dbReference>
<keyword evidence="2" id="KW-0963">Cytoplasm</keyword>
<proteinExistence type="inferred from homology"/>
<dbReference type="Gene3D" id="3.40.50.1820">
    <property type="entry name" value="alpha/beta hydrolase"/>
    <property type="match status" value="1"/>
</dbReference>
<dbReference type="PANTHER" id="PTHR32268:SF11">
    <property type="entry name" value="HOMOSERINE O-ACETYLTRANSFERASE"/>
    <property type="match status" value="1"/>
</dbReference>
<name>A0A382JRH3_9ZZZZ</name>
<dbReference type="Gene3D" id="1.10.1740.110">
    <property type="match status" value="1"/>
</dbReference>
<dbReference type="Pfam" id="PF00561">
    <property type="entry name" value="Abhydrolase_1"/>
    <property type="match status" value="1"/>
</dbReference>
<dbReference type="PANTHER" id="PTHR32268">
    <property type="entry name" value="HOMOSERINE O-ACETYLTRANSFERASE"/>
    <property type="match status" value="1"/>
</dbReference>
<dbReference type="EMBL" id="UINC01075803">
    <property type="protein sequence ID" value="SVC14346.1"/>
    <property type="molecule type" value="Genomic_DNA"/>
</dbReference>
<dbReference type="HAMAP" id="MF_00296">
    <property type="entry name" value="MetX_acyltransf"/>
    <property type="match status" value="1"/>
</dbReference>
<evidence type="ECO:0000256" key="6">
    <source>
        <dbReference type="ARBA" id="ARBA00023315"/>
    </source>
</evidence>
<sequence>CHAISGDSHVAKHSKDDLPGWWDIMVGSRKPIDTDQYFVICPNVLGGCKGSTGPNSLNPKTGKPYGPEFPQITVHDMVAAQNLLIEHLGIDSLLCITGGSMGGFQSIQWAKQFPEKVKSVAGMATSARLTNQALAFDIVGRNAIKKDPRFKLGNYYDSNEKPEDGLAIARMLAHITYLSKESMKEKFDQKRFEPKEIPSEFEKQFSVGSYLAYQGTKFVDRFDANSYITLSTAIDYFDLGKNIEELKNNLEKTNCEWLFVSFSSDWLYPPFQSEELVDALVELDKPVSYCCIDSEAGHDAFLLENEVGQYGSIASSFLKKISGSLEEQKTKKSTLTSTNIFFDNRLDLNFISGLVSKGDRVLDLGCEDGTLLRELRKKSCSKLLGIEIDPKKVIDSFETGIEIINSDINIGLNRFNNDQFDVTILSQTLQSIKNV</sequence>
<dbReference type="AlphaFoldDB" id="A0A382JRH3"/>
<protein>
    <recommendedName>
        <fullName evidence="7">AB hydrolase-1 domain-containing protein</fullName>
    </recommendedName>
</protein>
<accession>A0A382JRH3</accession>
<dbReference type="GO" id="GO:0009092">
    <property type="term" value="P:homoserine metabolic process"/>
    <property type="evidence" value="ECO:0007669"/>
    <property type="project" value="TreeGrafter"/>
</dbReference>
<dbReference type="InterPro" id="IPR000073">
    <property type="entry name" value="AB_hydrolase_1"/>
</dbReference>
<dbReference type="NCBIfam" id="NF001209">
    <property type="entry name" value="PRK00175.1"/>
    <property type="match status" value="1"/>
</dbReference>
<gene>
    <name evidence="8" type="ORF">METZ01_LOCUS267200</name>
</gene>
<keyword evidence="3" id="KW-0028">Amino-acid biosynthesis</keyword>
<comment type="subunit">
    <text evidence="1">Homodimer.</text>
</comment>
<evidence type="ECO:0000256" key="2">
    <source>
        <dbReference type="ARBA" id="ARBA00022490"/>
    </source>
</evidence>
<feature type="non-terminal residue" evidence="8">
    <location>
        <position position="435"/>
    </location>
</feature>
<organism evidence="8">
    <name type="scientific">marine metagenome</name>
    <dbReference type="NCBI Taxonomy" id="408172"/>
    <lineage>
        <taxon>unclassified sequences</taxon>
        <taxon>metagenomes</taxon>
        <taxon>ecological metagenomes</taxon>
    </lineage>
</organism>
<dbReference type="Gene3D" id="3.40.50.150">
    <property type="entry name" value="Vaccinia Virus protein VP39"/>
    <property type="match status" value="1"/>
</dbReference>
<dbReference type="SUPFAM" id="SSF53335">
    <property type="entry name" value="S-adenosyl-L-methionine-dependent methyltransferases"/>
    <property type="match status" value="1"/>
</dbReference>
<dbReference type="NCBIfam" id="TIGR01392">
    <property type="entry name" value="homoserO_Ac_trn"/>
    <property type="match status" value="1"/>
</dbReference>
<dbReference type="FunFam" id="1.10.1740.110:FF:000001">
    <property type="entry name" value="Homoserine O-acetyltransferase"/>
    <property type="match status" value="1"/>
</dbReference>
<reference evidence="8" key="1">
    <citation type="submission" date="2018-05" db="EMBL/GenBank/DDBJ databases">
        <authorList>
            <person name="Lanie J.A."/>
            <person name="Ng W.-L."/>
            <person name="Kazmierczak K.M."/>
            <person name="Andrzejewski T.M."/>
            <person name="Davidsen T.M."/>
            <person name="Wayne K.J."/>
            <person name="Tettelin H."/>
            <person name="Glass J.I."/>
            <person name="Rusch D."/>
            <person name="Podicherti R."/>
            <person name="Tsui H.-C.T."/>
            <person name="Winkler M.E."/>
        </authorList>
    </citation>
    <scope>NUCLEOTIDE SEQUENCE</scope>
</reference>
<dbReference type="InterPro" id="IPR008220">
    <property type="entry name" value="HAT_MetX-like"/>
</dbReference>
<dbReference type="InterPro" id="IPR029063">
    <property type="entry name" value="SAM-dependent_MTases_sf"/>
</dbReference>
<dbReference type="GO" id="GO:0004414">
    <property type="term" value="F:homoserine O-acetyltransferase activity"/>
    <property type="evidence" value="ECO:0007669"/>
    <property type="project" value="TreeGrafter"/>
</dbReference>
<keyword evidence="4" id="KW-0808">Transferase</keyword>
<dbReference type="SUPFAM" id="SSF53474">
    <property type="entry name" value="alpha/beta-Hydrolases"/>
    <property type="match status" value="1"/>
</dbReference>
<evidence type="ECO:0000256" key="5">
    <source>
        <dbReference type="ARBA" id="ARBA00023167"/>
    </source>
</evidence>